<organism evidence="3 4">
    <name type="scientific">Carex littledalei</name>
    <dbReference type="NCBI Taxonomy" id="544730"/>
    <lineage>
        <taxon>Eukaryota</taxon>
        <taxon>Viridiplantae</taxon>
        <taxon>Streptophyta</taxon>
        <taxon>Embryophyta</taxon>
        <taxon>Tracheophyta</taxon>
        <taxon>Spermatophyta</taxon>
        <taxon>Magnoliopsida</taxon>
        <taxon>Liliopsida</taxon>
        <taxon>Poales</taxon>
        <taxon>Cyperaceae</taxon>
        <taxon>Cyperoideae</taxon>
        <taxon>Cariceae</taxon>
        <taxon>Carex</taxon>
        <taxon>Carex subgen. Euthyceras</taxon>
    </lineage>
</organism>
<keyword evidence="1" id="KW-1133">Transmembrane helix</keyword>
<keyword evidence="1" id="KW-0472">Membrane</keyword>
<dbReference type="PANTHER" id="PTHR33975">
    <property type="entry name" value="MYELIN-ASSOCIATED OLIGODENDROCYTE BASIC PROTEIN"/>
    <property type="match status" value="1"/>
</dbReference>
<accession>A0A833QY72</accession>
<evidence type="ECO:0000256" key="2">
    <source>
        <dbReference type="SAM" id="SignalP"/>
    </source>
</evidence>
<comment type="caution">
    <text evidence="3">The sequence shown here is derived from an EMBL/GenBank/DDBJ whole genome shotgun (WGS) entry which is preliminary data.</text>
</comment>
<dbReference type="GO" id="GO:0009507">
    <property type="term" value="C:chloroplast"/>
    <property type="evidence" value="ECO:0007669"/>
    <property type="project" value="TreeGrafter"/>
</dbReference>
<dbReference type="Pfam" id="PF07466">
    <property type="entry name" value="DUF1517"/>
    <property type="match status" value="1"/>
</dbReference>
<dbReference type="InterPro" id="IPR010903">
    <property type="entry name" value="DUF1517"/>
</dbReference>
<evidence type="ECO:0000256" key="1">
    <source>
        <dbReference type="SAM" id="Phobius"/>
    </source>
</evidence>
<keyword evidence="4" id="KW-1185">Reference proteome</keyword>
<dbReference type="AlphaFoldDB" id="A0A833QY72"/>
<dbReference type="OrthoDB" id="674460at2759"/>
<protein>
    <submittedName>
        <fullName evidence="3">Uncharacterized protein</fullName>
    </submittedName>
</protein>
<reference evidence="3" key="1">
    <citation type="submission" date="2020-01" db="EMBL/GenBank/DDBJ databases">
        <title>Genome sequence of Kobresia littledalei, the first chromosome-level genome in the family Cyperaceae.</title>
        <authorList>
            <person name="Qu G."/>
        </authorList>
    </citation>
    <scope>NUCLEOTIDE SEQUENCE</scope>
    <source>
        <strain evidence="3">C.B.Clarke</strain>
        <tissue evidence="3">Leaf</tissue>
    </source>
</reference>
<gene>
    <name evidence="3" type="ORF">FCM35_KLT18707</name>
</gene>
<dbReference type="PANTHER" id="PTHR33975:SF2">
    <property type="entry name" value="MYELIN-ASSOCIATED OLIGODENDROCYTE BASIC PROTEIN"/>
    <property type="match status" value="1"/>
</dbReference>
<name>A0A833QY72_9POAL</name>
<feature type="transmembrane region" description="Helical" evidence="1">
    <location>
        <begin position="103"/>
        <end position="124"/>
    </location>
</feature>
<dbReference type="Proteomes" id="UP000623129">
    <property type="component" value="Unassembled WGS sequence"/>
</dbReference>
<dbReference type="PIRSF" id="PIRSF037221">
    <property type="entry name" value="DUF1517"/>
    <property type="match status" value="1"/>
</dbReference>
<feature type="chain" id="PRO_5032669686" evidence="2">
    <location>
        <begin position="34"/>
        <end position="318"/>
    </location>
</feature>
<keyword evidence="2" id="KW-0732">Signal</keyword>
<evidence type="ECO:0000313" key="4">
    <source>
        <dbReference type="Proteomes" id="UP000623129"/>
    </source>
</evidence>
<keyword evidence="1" id="KW-0812">Transmembrane</keyword>
<evidence type="ECO:0000313" key="3">
    <source>
        <dbReference type="EMBL" id="KAF3338120.1"/>
    </source>
</evidence>
<feature type="signal peptide" evidence="2">
    <location>
        <begin position="1"/>
        <end position="33"/>
    </location>
</feature>
<dbReference type="InterPro" id="IPR053023">
    <property type="entry name" value="FLAP_modulator"/>
</dbReference>
<proteinExistence type="predicted"/>
<sequence length="318" mass="35698">MAVPSSTYTLVMKSLAVALVLTIMTSFPHDAVAASGGAMGGGFSSRGGSRSSYSSRSRDHYWTRSSMNYNYVYREYRGGCCGYRQNYTPPRQNGMQEKYMEGFLYASVAIGVIFVLALIVLTYFDKIGPKTSVVKLQVALKGTACSLQRDLNHIALKADTTTQEGYKYVLEESAKALLRHSEFWLLSYLSENIRSDEHQAERLFYDLSFQERSKFDEETLVNVDNHQEQKSTLEIVSTSASPFIVVNLLVATARQLNLSPIHSVSDLKDILKQLGGLPKSEILAAHVLWTPQDENDYLSPERLLQDYPNLMDLKSKLD</sequence>
<dbReference type="EMBL" id="SWLB01000006">
    <property type="protein sequence ID" value="KAF3338120.1"/>
    <property type="molecule type" value="Genomic_DNA"/>
</dbReference>